<dbReference type="AlphaFoldDB" id="A0A8H6HCG2"/>
<gene>
    <name evidence="2" type="ORF">DFP72DRAFT_858618</name>
</gene>
<dbReference type="Proteomes" id="UP000521943">
    <property type="component" value="Unassembled WGS sequence"/>
</dbReference>
<keyword evidence="1" id="KW-0732">Signal</keyword>
<dbReference type="EMBL" id="JACGCI010000140">
    <property type="protein sequence ID" value="KAF6743632.1"/>
    <property type="molecule type" value="Genomic_DNA"/>
</dbReference>
<protein>
    <submittedName>
        <fullName evidence="2">Uncharacterized protein</fullName>
    </submittedName>
</protein>
<name>A0A8H6HCG2_9AGAR</name>
<evidence type="ECO:0000313" key="3">
    <source>
        <dbReference type="Proteomes" id="UP000521943"/>
    </source>
</evidence>
<reference evidence="2 3" key="1">
    <citation type="submission" date="2020-07" db="EMBL/GenBank/DDBJ databases">
        <title>Comparative genomics of pyrophilous fungi reveals a link between fire events and developmental genes.</title>
        <authorList>
            <consortium name="DOE Joint Genome Institute"/>
            <person name="Steindorff A.S."/>
            <person name="Carver A."/>
            <person name="Calhoun S."/>
            <person name="Stillman K."/>
            <person name="Liu H."/>
            <person name="Lipzen A."/>
            <person name="Pangilinan J."/>
            <person name="Labutti K."/>
            <person name="Bruns T.D."/>
            <person name="Grigoriev I.V."/>
        </authorList>
    </citation>
    <scope>NUCLEOTIDE SEQUENCE [LARGE SCALE GENOMIC DNA]</scope>
    <source>
        <strain evidence="2 3">CBS 144469</strain>
    </source>
</reference>
<evidence type="ECO:0000313" key="2">
    <source>
        <dbReference type="EMBL" id="KAF6743632.1"/>
    </source>
</evidence>
<evidence type="ECO:0000256" key="1">
    <source>
        <dbReference type="SAM" id="SignalP"/>
    </source>
</evidence>
<comment type="caution">
    <text evidence="2">The sequence shown here is derived from an EMBL/GenBank/DDBJ whole genome shotgun (WGS) entry which is preliminary data.</text>
</comment>
<keyword evidence="3" id="KW-1185">Reference proteome</keyword>
<feature type="chain" id="PRO_5034014348" evidence="1">
    <location>
        <begin position="19"/>
        <end position="225"/>
    </location>
</feature>
<sequence>MTVSTITLTLCLSSSWLARIPVVMSICSRLSDYLPRVSGASFEKNPLARTVLSTSDTRFRKQKDFHSKEMTLEYNMLIAHENTTNPPRSHARCGHRMRSSELAPPLVGGVFAGLRRWAAQGRVTHCRKGAARRRGSDGAMTGGHTGVGRGFMLAAVEVEGVDLRRAGRPRPRAPESVLVVVRDGDAARSESVGGLEVGHAWGVDEVESACRRARRVVESLHCRSW</sequence>
<feature type="signal peptide" evidence="1">
    <location>
        <begin position="1"/>
        <end position="18"/>
    </location>
</feature>
<organism evidence="2 3">
    <name type="scientific">Ephemerocybe angulata</name>
    <dbReference type="NCBI Taxonomy" id="980116"/>
    <lineage>
        <taxon>Eukaryota</taxon>
        <taxon>Fungi</taxon>
        <taxon>Dikarya</taxon>
        <taxon>Basidiomycota</taxon>
        <taxon>Agaricomycotina</taxon>
        <taxon>Agaricomycetes</taxon>
        <taxon>Agaricomycetidae</taxon>
        <taxon>Agaricales</taxon>
        <taxon>Agaricineae</taxon>
        <taxon>Psathyrellaceae</taxon>
        <taxon>Ephemerocybe</taxon>
    </lineage>
</organism>
<proteinExistence type="predicted"/>
<accession>A0A8H6HCG2</accession>